<evidence type="ECO:0000313" key="3">
    <source>
        <dbReference type="EMBL" id="KAL3395234.1"/>
    </source>
</evidence>
<dbReference type="InterPro" id="IPR005135">
    <property type="entry name" value="Endo/exonuclease/phosphatase"/>
</dbReference>
<protein>
    <recommendedName>
        <fullName evidence="2">Endonuclease/exonuclease/phosphatase domain-containing protein</fullName>
    </recommendedName>
</protein>
<dbReference type="Pfam" id="PF14529">
    <property type="entry name" value="Exo_endo_phos_2"/>
    <property type="match status" value="1"/>
</dbReference>
<evidence type="ECO:0000259" key="2">
    <source>
        <dbReference type="Pfam" id="PF14529"/>
    </source>
</evidence>
<name>A0ABD2WRI6_9HYME</name>
<accession>A0ABD2WRI6</accession>
<comment type="caution">
    <text evidence="3">The sequence shown here is derived from an EMBL/GenBank/DDBJ whole genome shotgun (WGS) entry which is preliminary data.</text>
</comment>
<organism evidence="3 4">
    <name type="scientific">Trichogramma kaykai</name>
    <dbReference type="NCBI Taxonomy" id="54128"/>
    <lineage>
        <taxon>Eukaryota</taxon>
        <taxon>Metazoa</taxon>
        <taxon>Ecdysozoa</taxon>
        <taxon>Arthropoda</taxon>
        <taxon>Hexapoda</taxon>
        <taxon>Insecta</taxon>
        <taxon>Pterygota</taxon>
        <taxon>Neoptera</taxon>
        <taxon>Endopterygota</taxon>
        <taxon>Hymenoptera</taxon>
        <taxon>Apocrita</taxon>
        <taxon>Proctotrupomorpha</taxon>
        <taxon>Chalcidoidea</taxon>
        <taxon>Trichogrammatidae</taxon>
        <taxon>Trichogramma</taxon>
    </lineage>
</organism>
<evidence type="ECO:0000256" key="1">
    <source>
        <dbReference type="SAM" id="MobiDB-lite"/>
    </source>
</evidence>
<feature type="region of interest" description="Disordered" evidence="1">
    <location>
        <begin position="219"/>
        <end position="239"/>
    </location>
</feature>
<proteinExistence type="predicted"/>
<dbReference type="Gene3D" id="3.60.10.10">
    <property type="entry name" value="Endonuclease/exonuclease/phosphatase"/>
    <property type="match status" value="1"/>
</dbReference>
<dbReference type="SUPFAM" id="SSF56219">
    <property type="entry name" value="DNase I-like"/>
    <property type="match status" value="1"/>
</dbReference>
<gene>
    <name evidence="3" type="ORF">TKK_010617</name>
</gene>
<dbReference type="CDD" id="cd09077">
    <property type="entry name" value="R1-I-EN"/>
    <property type="match status" value="1"/>
</dbReference>
<feature type="domain" description="Endonuclease/exonuclease/phosphatase" evidence="2">
    <location>
        <begin position="71"/>
        <end position="188"/>
    </location>
</feature>
<dbReference type="Proteomes" id="UP001627154">
    <property type="component" value="Unassembled WGS sequence"/>
</dbReference>
<dbReference type="PANTHER" id="PTHR33273">
    <property type="entry name" value="DOMAIN-CONTAINING PROTEIN, PUTATIVE-RELATED"/>
    <property type="match status" value="1"/>
</dbReference>
<dbReference type="AlphaFoldDB" id="A0ABD2WRI6"/>
<evidence type="ECO:0000313" key="4">
    <source>
        <dbReference type="Proteomes" id="UP001627154"/>
    </source>
</evidence>
<dbReference type="PANTHER" id="PTHR33273:SF4">
    <property type="entry name" value="ENDONUCLEASE_EXONUCLEASE_PHOSPHATASE DOMAIN-CONTAINING PROTEIN"/>
    <property type="match status" value="1"/>
</dbReference>
<reference evidence="3 4" key="1">
    <citation type="journal article" date="2024" name="bioRxiv">
        <title>A reference genome for Trichogramma kaykai: A tiny desert-dwelling parasitoid wasp with competing sex-ratio distorters.</title>
        <authorList>
            <person name="Culotta J."/>
            <person name="Lindsey A.R."/>
        </authorList>
    </citation>
    <scope>NUCLEOTIDE SEQUENCE [LARGE SCALE GENOMIC DNA]</scope>
    <source>
        <strain evidence="3 4">KSX58</strain>
    </source>
</reference>
<dbReference type="EMBL" id="JBJJXI010000084">
    <property type="protein sequence ID" value="KAL3395234.1"/>
    <property type="molecule type" value="Genomic_DNA"/>
</dbReference>
<sequence length="297" mass="32848">MSAQSLLEQTVLEHEFDIAIVSDQYRNLQSPYTWLADANKQAAIWILGGHQVQERPTRASPFFTWARVKGIYIFSIYAPPRLTDDEFAALLSDIEDEARSRRPLIVAGDFNAWSTEWGSVRTTHRGMVLLDALAPLNVVLLNTGDTPTFVGEQGQSIIDLTFASDELAQRVVSLQVGGLDTTSNHQAILYELEDARPPGPAQRRSCRWSSPSLNREAFQTGWGGDRRFGAPGGDGGSARGRHGCRLRCCDDQDEQTPPKRAGLLVDGGDSCAQRRVFSCSPARLESKRPARLEHALR</sequence>
<keyword evidence="4" id="KW-1185">Reference proteome</keyword>
<dbReference type="InterPro" id="IPR036691">
    <property type="entry name" value="Endo/exonu/phosph_ase_sf"/>
</dbReference>